<dbReference type="EMBL" id="JBHUME010000008">
    <property type="protein sequence ID" value="MFD2613745.1"/>
    <property type="molecule type" value="Genomic_DNA"/>
</dbReference>
<dbReference type="Gene3D" id="1.20.1250.20">
    <property type="entry name" value="MFS general substrate transporter like domains"/>
    <property type="match status" value="1"/>
</dbReference>
<keyword evidence="9" id="KW-1185">Reference proteome</keyword>
<reference evidence="9" key="1">
    <citation type="journal article" date="2019" name="Int. J. Syst. Evol. Microbiol.">
        <title>The Global Catalogue of Microorganisms (GCM) 10K type strain sequencing project: providing services to taxonomists for standard genome sequencing and annotation.</title>
        <authorList>
            <consortium name="The Broad Institute Genomics Platform"/>
            <consortium name="The Broad Institute Genome Sequencing Center for Infectious Disease"/>
            <person name="Wu L."/>
            <person name="Ma J."/>
        </authorList>
    </citation>
    <scope>NUCLEOTIDE SEQUENCE [LARGE SCALE GENOMIC DNA]</scope>
    <source>
        <strain evidence="9">KCTC 3950</strain>
    </source>
</reference>
<gene>
    <name evidence="8" type="ORF">ACFSUF_15035</name>
</gene>
<dbReference type="Pfam" id="PF07690">
    <property type="entry name" value="MFS_1"/>
    <property type="match status" value="1"/>
</dbReference>
<evidence type="ECO:0000313" key="8">
    <source>
        <dbReference type="EMBL" id="MFD2613745.1"/>
    </source>
</evidence>
<comment type="caution">
    <text evidence="8">The sequence shown here is derived from an EMBL/GenBank/DDBJ whole genome shotgun (WGS) entry which is preliminary data.</text>
</comment>
<keyword evidence="2" id="KW-0813">Transport</keyword>
<dbReference type="Proteomes" id="UP001597541">
    <property type="component" value="Unassembled WGS sequence"/>
</dbReference>
<dbReference type="PANTHER" id="PTHR23506:SF23">
    <property type="entry name" value="GH10249P"/>
    <property type="match status" value="1"/>
</dbReference>
<dbReference type="InterPro" id="IPR020846">
    <property type="entry name" value="MFS_dom"/>
</dbReference>
<evidence type="ECO:0000256" key="1">
    <source>
        <dbReference type="ARBA" id="ARBA00004651"/>
    </source>
</evidence>
<dbReference type="SUPFAM" id="SSF103473">
    <property type="entry name" value="MFS general substrate transporter"/>
    <property type="match status" value="1"/>
</dbReference>
<dbReference type="RefSeq" id="WP_377603809.1">
    <property type="nucleotide sequence ID" value="NZ_JBHUME010000008.1"/>
</dbReference>
<accession>A0ABW5PGZ2</accession>
<feature type="transmembrane region" description="Helical" evidence="6">
    <location>
        <begin position="158"/>
        <end position="178"/>
    </location>
</feature>
<keyword evidence="4 6" id="KW-1133">Transmembrane helix</keyword>
<dbReference type="InterPro" id="IPR011701">
    <property type="entry name" value="MFS"/>
</dbReference>
<sequence length="396" mass="42419">MKTAVWLYFFMFVAFFDLHAQYPILSPFAISLGAAPSFIGLIMGMYSITHLPGNLIAGFSVDRYGSKRFIVLSLIFGGIMMLLQSLVTNPWQLLAVRSMSGFVLAFLSPACLAMLAKMARDHIHQGKLMAGNGLVHTLASVVSPAAGAYLVAQVGFMTAFHVLGWVLIATGVFAIFGIKSTSAVQAERDIAVGEKKTPLRKGKLIMPPPDGSPVPWLFYGLPLAISCSQGILFFELPLIGQSSGNASIMDTGILFSVVSLGALLTLSLLFLNRVSAFIRTASGSFALALIFFGMAANWPLPLTMSLLLIGMAKGVIFPALASLLLSLSGGVRHGRVFSLLSIAFSLGSFMGPMLAGHFRDQVSPFYLAFVVLMTALTIFPVYLIRSRDFSNASSGH</sequence>
<dbReference type="InterPro" id="IPR050930">
    <property type="entry name" value="MFS_Vesicular_Transporter"/>
</dbReference>
<organism evidence="8 9">
    <name type="scientific">Paenibacillus gansuensis</name>
    <dbReference type="NCBI Taxonomy" id="306542"/>
    <lineage>
        <taxon>Bacteria</taxon>
        <taxon>Bacillati</taxon>
        <taxon>Bacillota</taxon>
        <taxon>Bacilli</taxon>
        <taxon>Bacillales</taxon>
        <taxon>Paenibacillaceae</taxon>
        <taxon>Paenibacillus</taxon>
    </lineage>
</organism>
<evidence type="ECO:0000313" key="9">
    <source>
        <dbReference type="Proteomes" id="UP001597541"/>
    </source>
</evidence>
<feature type="transmembrane region" description="Helical" evidence="6">
    <location>
        <begin position="128"/>
        <end position="152"/>
    </location>
</feature>
<proteinExistence type="predicted"/>
<evidence type="ECO:0000256" key="6">
    <source>
        <dbReference type="SAM" id="Phobius"/>
    </source>
</evidence>
<name>A0ABW5PGZ2_9BACL</name>
<feature type="transmembrane region" description="Helical" evidence="6">
    <location>
        <begin position="216"/>
        <end position="240"/>
    </location>
</feature>
<evidence type="ECO:0000256" key="4">
    <source>
        <dbReference type="ARBA" id="ARBA00022989"/>
    </source>
</evidence>
<feature type="transmembrane region" description="Helical" evidence="6">
    <location>
        <begin position="99"/>
        <end position="116"/>
    </location>
</feature>
<dbReference type="PANTHER" id="PTHR23506">
    <property type="entry name" value="GH10249P"/>
    <property type="match status" value="1"/>
</dbReference>
<protein>
    <submittedName>
        <fullName evidence="8">MFS transporter</fullName>
    </submittedName>
</protein>
<evidence type="ECO:0000256" key="2">
    <source>
        <dbReference type="ARBA" id="ARBA00022448"/>
    </source>
</evidence>
<comment type="subcellular location">
    <subcellularLocation>
        <location evidence="1">Cell membrane</location>
        <topology evidence="1">Multi-pass membrane protein</topology>
    </subcellularLocation>
</comment>
<evidence type="ECO:0000256" key="5">
    <source>
        <dbReference type="ARBA" id="ARBA00023136"/>
    </source>
</evidence>
<evidence type="ECO:0000259" key="7">
    <source>
        <dbReference type="PROSITE" id="PS50850"/>
    </source>
</evidence>
<dbReference type="InterPro" id="IPR036259">
    <property type="entry name" value="MFS_trans_sf"/>
</dbReference>
<feature type="transmembrane region" description="Helical" evidence="6">
    <location>
        <begin position="30"/>
        <end position="48"/>
    </location>
</feature>
<keyword evidence="3 6" id="KW-0812">Transmembrane</keyword>
<feature type="transmembrane region" description="Helical" evidence="6">
    <location>
        <begin position="337"/>
        <end position="358"/>
    </location>
</feature>
<keyword evidence="5 6" id="KW-0472">Membrane</keyword>
<feature type="transmembrane region" description="Helical" evidence="6">
    <location>
        <begin position="364"/>
        <end position="384"/>
    </location>
</feature>
<feature type="transmembrane region" description="Helical" evidence="6">
    <location>
        <begin position="283"/>
        <end position="300"/>
    </location>
</feature>
<feature type="transmembrane region" description="Helical" evidence="6">
    <location>
        <begin position="306"/>
        <end position="325"/>
    </location>
</feature>
<feature type="transmembrane region" description="Helical" evidence="6">
    <location>
        <begin position="69"/>
        <end position="87"/>
    </location>
</feature>
<evidence type="ECO:0000256" key="3">
    <source>
        <dbReference type="ARBA" id="ARBA00022692"/>
    </source>
</evidence>
<dbReference type="PROSITE" id="PS50850">
    <property type="entry name" value="MFS"/>
    <property type="match status" value="1"/>
</dbReference>
<feature type="transmembrane region" description="Helical" evidence="6">
    <location>
        <begin position="252"/>
        <end position="271"/>
    </location>
</feature>
<feature type="domain" description="Major facilitator superfamily (MFS) profile" evidence="7">
    <location>
        <begin position="3"/>
        <end position="387"/>
    </location>
</feature>